<gene>
    <name evidence="1" type="ORF">ACFSCS_04475</name>
</gene>
<organism evidence="1 2">
    <name type="scientific">Luteococcus peritonei</name>
    <dbReference type="NCBI Taxonomy" id="88874"/>
    <lineage>
        <taxon>Bacteria</taxon>
        <taxon>Bacillati</taxon>
        <taxon>Actinomycetota</taxon>
        <taxon>Actinomycetes</taxon>
        <taxon>Propionibacteriales</taxon>
        <taxon>Propionibacteriaceae</taxon>
        <taxon>Luteococcus</taxon>
    </lineage>
</organism>
<evidence type="ECO:0000313" key="1">
    <source>
        <dbReference type="EMBL" id="MFD1889445.1"/>
    </source>
</evidence>
<keyword evidence="2" id="KW-1185">Reference proteome</keyword>
<name>A0ABW4RTV0_9ACTN</name>
<dbReference type="Proteomes" id="UP001597326">
    <property type="component" value="Unassembled WGS sequence"/>
</dbReference>
<reference evidence="2" key="1">
    <citation type="journal article" date="2019" name="Int. J. Syst. Evol. Microbiol.">
        <title>The Global Catalogue of Microorganisms (GCM) 10K type strain sequencing project: providing services to taxonomists for standard genome sequencing and annotation.</title>
        <authorList>
            <consortium name="The Broad Institute Genomics Platform"/>
            <consortium name="The Broad Institute Genome Sequencing Center for Infectious Disease"/>
            <person name="Wu L."/>
            <person name="Ma J."/>
        </authorList>
    </citation>
    <scope>NUCLEOTIDE SEQUENCE [LARGE SCALE GENOMIC DNA]</scope>
    <source>
        <strain evidence="2">CAIM 431</strain>
    </source>
</reference>
<accession>A0ABW4RTV0</accession>
<dbReference type="EMBL" id="JBHUFZ010000010">
    <property type="protein sequence ID" value="MFD1889445.1"/>
    <property type="molecule type" value="Genomic_DNA"/>
</dbReference>
<dbReference type="RefSeq" id="WP_343872456.1">
    <property type="nucleotide sequence ID" value="NZ_BAAAIX010000008.1"/>
</dbReference>
<evidence type="ECO:0000313" key="2">
    <source>
        <dbReference type="Proteomes" id="UP001597326"/>
    </source>
</evidence>
<evidence type="ECO:0008006" key="3">
    <source>
        <dbReference type="Google" id="ProtNLM"/>
    </source>
</evidence>
<protein>
    <recommendedName>
        <fullName evidence="3">Acyl-CoA dehydrogenase</fullName>
    </recommendedName>
</protein>
<comment type="caution">
    <text evidence="1">The sequence shown here is derived from an EMBL/GenBank/DDBJ whole genome shotgun (WGS) entry which is preliminary data.</text>
</comment>
<sequence>MLDLCLALCSSLNAMAEGRLTAPDAEALVRRGTAHHVHDPDQLLGLDPLAQVPLRLALARLAHGGRPAAGPGGAIGSAPPVWALLIPRPGRMAGLRGPLQANRLALEAGAVVTTHDGSLAWFGQQVGEGVQWRLARLERPLPPPDPREAARSLTRLVGQGAQALAELGVVAGQRPDAIHAPVLGAHYPERSQLLLDRAWLLLAASEQALAAQSEVLHSHAVLVREKHLRELLEVALDAVSAAASWPQRSLH</sequence>
<proteinExistence type="predicted"/>